<dbReference type="SUPFAM" id="SSF56601">
    <property type="entry name" value="beta-lactamase/transpeptidase-like"/>
    <property type="match status" value="1"/>
</dbReference>
<keyword evidence="2" id="KW-0472">Membrane</keyword>
<dbReference type="AlphaFoldDB" id="B0SKQ6"/>
<dbReference type="GO" id="GO:0016020">
    <property type="term" value="C:membrane"/>
    <property type="evidence" value="ECO:0007669"/>
    <property type="project" value="UniProtKB-SubCell"/>
</dbReference>
<dbReference type="InterPro" id="IPR001466">
    <property type="entry name" value="Beta-lactam-related"/>
</dbReference>
<evidence type="ECO:0000256" key="2">
    <source>
        <dbReference type="ARBA" id="ARBA00023136"/>
    </source>
</evidence>
<reference evidence="4 5" key="1">
    <citation type="journal article" date="2008" name="PLoS ONE">
        <title>Genome sequence of the saprophyte Leptospira biflexa provides insights into the evolution of Leptospira and the pathogenesis of leptospirosis.</title>
        <authorList>
            <person name="Picardeau M."/>
            <person name="Bulach D.M."/>
            <person name="Bouchier C."/>
            <person name="Zuerner R.L."/>
            <person name="Zidane N."/>
            <person name="Wilson P.J."/>
            <person name="Creno S."/>
            <person name="Kuczek E.S."/>
            <person name="Bommezzadri S."/>
            <person name="Davis J.C."/>
            <person name="McGrath A."/>
            <person name="Johnson M.J."/>
            <person name="Boursaux-Eude C."/>
            <person name="Seemann T."/>
            <person name="Rouy Z."/>
            <person name="Coppel R.L."/>
            <person name="Rood J.I."/>
            <person name="Lajus A."/>
            <person name="Davies J.K."/>
            <person name="Medigue C."/>
            <person name="Adler B."/>
        </authorList>
    </citation>
    <scope>NUCLEOTIDE SEQUENCE [LARGE SCALE GENOMIC DNA]</scope>
    <source>
        <strain evidence="5">Patoc 1 / ATCC 23582 / Paris</strain>
    </source>
</reference>
<dbReference type="PANTHER" id="PTHR46825:SF11">
    <property type="entry name" value="PENICILLIN-BINDING PROTEIN 4"/>
    <property type="match status" value="1"/>
</dbReference>
<dbReference type="Pfam" id="PF00144">
    <property type="entry name" value="Beta-lactamase"/>
    <property type="match status" value="1"/>
</dbReference>
<dbReference type="STRING" id="456481.LEPBI_I0681"/>
<organism evidence="4 5">
    <name type="scientific">Leptospira biflexa serovar Patoc (strain Patoc 1 / ATCC 23582 / Paris)</name>
    <dbReference type="NCBI Taxonomy" id="456481"/>
    <lineage>
        <taxon>Bacteria</taxon>
        <taxon>Pseudomonadati</taxon>
        <taxon>Spirochaetota</taxon>
        <taxon>Spirochaetia</taxon>
        <taxon>Leptospirales</taxon>
        <taxon>Leptospiraceae</taxon>
        <taxon>Leptospira</taxon>
    </lineage>
</organism>
<proteinExistence type="predicted"/>
<keyword evidence="5" id="KW-1185">Reference proteome</keyword>
<dbReference type="KEGG" id="lbi:LEPBI_I0681"/>
<feature type="domain" description="Beta-lactamase-related" evidence="3">
    <location>
        <begin position="153"/>
        <end position="432"/>
    </location>
</feature>
<dbReference type="Gene3D" id="3.40.710.10">
    <property type="entry name" value="DD-peptidase/beta-lactamase superfamily"/>
    <property type="match status" value="1"/>
</dbReference>
<protein>
    <submittedName>
        <fullName evidence="4">Putative penicillin binding protein, beta-lactamase class C</fullName>
    </submittedName>
</protein>
<gene>
    <name evidence="4" type="ordered locus">LEPBI_I0681</name>
</gene>
<evidence type="ECO:0000313" key="4">
    <source>
        <dbReference type="EMBL" id="ABZ96813.1"/>
    </source>
</evidence>
<evidence type="ECO:0000259" key="3">
    <source>
        <dbReference type="Pfam" id="PF00144"/>
    </source>
</evidence>
<evidence type="ECO:0000313" key="5">
    <source>
        <dbReference type="Proteomes" id="UP000001847"/>
    </source>
</evidence>
<dbReference type="Proteomes" id="UP000001847">
    <property type="component" value="Chromosome I"/>
</dbReference>
<dbReference type="EMBL" id="CP000786">
    <property type="protein sequence ID" value="ABZ96813.1"/>
    <property type="molecule type" value="Genomic_DNA"/>
</dbReference>
<dbReference type="OrthoDB" id="9803467at2"/>
<dbReference type="BioCyc" id="LBIF456481:LEPBI_RS03350-MONOMER"/>
<accession>B0SKQ6</accession>
<comment type="subcellular location">
    <subcellularLocation>
        <location evidence="1">Membrane</location>
    </subcellularLocation>
</comment>
<dbReference type="InterPro" id="IPR012338">
    <property type="entry name" value="Beta-lactam/transpept-like"/>
</dbReference>
<dbReference type="HOGENOM" id="CLU_414359_0_0_12"/>
<dbReference type="InterPro" id="IPR050491">
    <property type="entry name" value="AmpC-like"/>
</dbReference>
<evidence type="ECO:0000256" key="1">
    <source>
        <dbReference type="ARBA" id="ARBA00004370"/>
    </source>
</evidence>
<name>B0SKQ6_LEPBP</name>
<dbReference type="PANTHER" id="PTHR46825">
    <property type="entry name" value="D-ALANYL-D-ALANINE-CARBOXYPEPTIDASE/ENDOPEPTIDASE AMPH"/>
    <property type="match status" value="1"/>
</dbReference>
<sequence>MHSDHSPIRRFGEFCFLWACSRIESFFSWGMKSKKVQKIHSHHKKETESLPKINPSRIESVKAKAKTKSPNLDPIFPFRLIFVFFFTLLIQCQTSGDSSLPLATQKKNQIHKEIVSKWESLSPSSIKSLTYLYIMGDGEVHSGQIGNQTEGKVDRFKIGSISKLFTGIAILQLQDSGKLKLDDPVSIYLPEIKMVKPKIQGYREITIRDLLTHQSGLPSDLAKGFFLPPDAKEETILESFRALPNSLASMERNEPGKIHSYSNLSFGLLGNIIERSSGEPIEVYFQKHIFEKAGMKHTTLLESLPNSELISGYSGLFWKTQTIRPVIRDLTAGSISTTGEDMGLFMKAFFKSKENKGLFSSESFEEFHRSQPGPTSNFDMKLGLPVLKTSYEADGKIIWFYGHSGSLPPFFADLIYDPQTEIVSFVAGNTLGLQTGSLKETNTKVMELLWEERMGLRPEPSPLPTPQNKELVKGENGFYISPFGIHEYKEGTPPTLSLTGFDLGLVEREKRYGIDLRVFFGLIKINDPQLNEIRIEFESWEGNPIFTLYSKGLPKGTAGIGVKFLPDHKFPDSQFFGTFVTKEPYAIVPKLKLEKDKRGFPLLTIYYMLGGMENTIQVPCQWEGGKTLRILGYGRNLGERIELREKDGKSILLYSGGEYEKD</sequence>